<keyword evidence="2" id="KW-1185">Reference proteome</keyword>
<dbReference type="Gene3D" id="3.40.50.150">
    <property type="entry name" value="Vaccinia Virus protein VP39"/>
    <property type="match status" value="1"/>
</dbReference>
<dbReference type="EMBL" id="JACHIV010000001">
    <property type="protein sequence ID" value="MBB5070357.1"/>
    <property type="molecule type" value="Genomic_DNA"/>
</dbReference>
<organism evidence="1 2">
    <name type="scientific">Saccharopolyspora gloriosae</name>
    <dbReference type="NCBI Taxonomy" id="455344"/>
    <lineage>
        <taxon>Bacteria</taxon>
        <taxon>Bacillati</taxon>
        <taxon>Actinomycetota</taxon>
        <taxon>Actinomycetes</taxon>
        <taxon>Pseudonocardiales</taxon>
        <taxon>Pseudonocardiaceae</taxon>
        <taxon>Saccharopolyspora</taxon>
    </lineage>
</organism>
<dbReference type="InterPro" id="IPR006764">
    <property type="entry name" value="SAM_dep_MeTrfase_SAV2177_type"/>
</dbReference>
<dbReference type="SUPFAM" id="SSF53335">
    <property type="entry name" value="S-adenosyl-L-methionine-dependent methyltransferases"/>
    <property type="match status" value="1"/>
</dbReference>
<dbReference type="Proteomes" id="UP000580474">
    <property type="component" value="Unassembled WGS sequence"/>
</dbReference>
<dbReference type="PIRSF" id="PIRSF017393">
    <property type="entry name" value="MTase_SAV2177"/>
    <property type="match status" value="1"/>
</dbReference>
<name>A0A840NQ38_9PSEU</name>
<dbReference type="RefSeq" id="WP_184479904.1">
    <property type="nucleotide sequence ID" value="NZ_JACHIV010000001.1"/>
</dbReference>
<reference evidence="1 2" key="1">
    <citation type="submission" date="2020-08" db="EMBL/GenBank/DDBJ databases">
        <title>Sequencing the genomes of 1000 actinobacteria strains.</title>
        <authorList>
            <person name="Klenk H.-P."/>
        </authorList>
    </citation>
    <scope>NUCLEOTIDE SEQUENCE [LARGE SCALE GENOMIC DNA]</scope>
    <source>
        <strain evidence="1 2">DSM 45582</strain>
    </source>
</reference>
<dbReference type="InterPro" id="IPR029063">
    <property type="entry name" value="SAM-dependent_MTases_sf"/>
</dbReference>
<evidence type="ECO:0000313" key="2">
    <source>
        <dbReference type="Proteomes" id="UP000580474"/>
    </source>
</evidence>
<evidence type="ECO:0000313" key="1">
    <source>
        <dbReference type="EMBL" id="MBB5070357.1"/>
    </source>
</evidence>
<evidence type="ECO:0008006" key="3">
    <source>
        <dbReference type="Google" id="ProtNLM"/>
    </source>
</evidence>
<accession>A0A840NQ38</accession>
<gene>
    <name evidence="1" type="ORF">BJ969_003445</name>
</gene>
<proteinExistence type="predicted"/>
<protein>
    <recommendedName>
        <fullName evidence="3">S-adenosyl methyltransferase</fullName>
    </recommendedName>
</protein>
<sequence>MAGDQDRWRELGVDVELPSAARVYDAYLGGAHNFASDRAFVAQAKEKLPHIADVARWNRTFLRRAVQTMAEEGIDQFLDIGAGLPTVGNTHEIAHQVNPDARVLYADNEPVAVVQTKELLDAVPGTGVVQGDFLEPDSILAAPATRELLDFSRPIGVLAVALLHFIPREQHPEAALERYKEALPAGSRLAISHATVDGVAEPVRSQTLDFIDSYKDTQNPGFTARDELEFRRFFTGWELLEPGVEFTSEWRSDLTEVDEFAAENPQNAVCFAAVARKP</sequence>
<comment type="caution">
    <text evidence="1">The sequence shown here is derived from an EMBL/GenBank/DDBJ whole genome shotgun (WGS) entry which is preliminary data.</text>
</comment>
<dbReference type="AlphaFoldDB" id="A0A840NQ38"/>
<dbReference type="Pfam" id="PF04672">
    <property type="entry name" value="Methyltransf_19"/>
    <property type="match status" value="1"/>
</dbReference>